<dbReference type="PANTHER" id="PTHR30349">
    <property type="entry name" value="PHAGE INTEGRASE-RELATED"/>
    <property type="match status" value="1"/>
</dbReference>
<proteinExistence type="predicted"/>
<dbReference type="Proteomes" id="UP000035996">
    <property type="component" value="Unassembled WGS sequence"/>
</dbReference>
<feature type="domain" description="Tyr recombinase" evidence="2">
    <location>
        <begin position="1"/>
        <end position="176"/>
    </location>
</feature>
<dbReference type="AlphaFoldDB" id="A0A0J6CZX9"/>
<keyword evidence="4" id="KW-1185">Reference proteome</keyword>
<sequence>MNFVQPIRDPELIRAIKLFLKEKNERDYMMFILGINSGLRISDILPLRVSDAKRPYFSMREKKTGKQKRLDMTPALNRELKEYVDGREDHEFLFKSREGINKPIGRSMAYKILREAAEYINLNEIGTHTLRKTFGYHFYKQTKDVALLQTIFNHTSPSVTLRYIGIEQDGIDKAIKKFKI</sequence>
<dbReference type="Gene3D" id="1.10.443.10">
    <property type="entry name" value="Intergrase catalytic core"/>
    <property type="match status" value="1"/>
</dbReference>
<evidence type="ECO:0000313" key="3">
    <source>
        <dbReference type="EMBL" id="KMM38608.1"/>
    </source>
</evidence>
<evidence type="ECO:0000259" key="2">
    <source>
        <dbReference type="PROSITE" id="PS51898"/>
    </source>
</evidence>
<protein>
    <submittedName>
        <fullName evidence="3">Integrase</fullName>
    </submittedName>
</protein>
<dbReference type="InterPro" id="IPR002104">
    <property type="entry name" value="Integrase_catalytic"/>
</dbReference>
<dbReference type="CDD" id="cd01192">
    <property type="entry name" value="INT_C_like_3"/>
    <property type="match status" value="1"/>
</dbReference>
<dbReference type="PROSITE" id="PS51898">
    <property type="entry name" value="TYR_RECOMBINASE"/>
    <property type="match status" value="1"/>
</dbReference>
<evidence type="ECO:0000313" key="4">
    <source>
        <dbReference type="Proteomes" id="UP000035996"/>
    </source>
</evidence>
<dbReference type="PANTHER" id="PTHR30349:SF82">
    <property type="entry name" value="INTEGRASE_RECOMBINASE YOEC-RELATED"/>
    <property type="match status" value="1"/>
</dbReference>
<dbReference type="PATRIC" id="fig|157733.3.peg.3202"/>
<organism evidence="3 4">
    <name type="scientific">Guptibacillus hwajinpoensis</name>
    <dbReference type="NCBI Taxonomy" id="208199"/>
    <lineage>
        <taxon>Bacteria</taxon>
        <taxon>Bacillati</taxon>
        <taxon>Bacillota</taxon>
        <taxon>Bacilli</taxon>
        <taxon>Bacillales</taxon>
        <taxon>Guptibacillaceae</taxon>
        <taxon>Guptibacillus</taxon>
    </lineage>
</organism>
<evidence type="ECO:0000256" key="1">
    <source>
        <dbReference type="ARBA" id="ARBA00023172"/>
    </source>
</evidence>
<dbReference type="GO" id="GO:0003677">
    <property type="term" value="F:DNA binding"/>
    <property type="evidence" value="ECO:0007669"/>
    <property type="project" value="InterPro"/>
</dbReference>
<dbReference type="STRING" id="157733.AB986_04850"/>
<dbReference type="SUPFAM" id="SSF56349">
    <property type="entry name" value="DNA breaking-rejoining enzymes"/>
    <property type="match status" value="1"/>
</dbReference>
<accession>A0A0J6CZX9</accession>
<dbReference type="RefSeq" id="WP_048309725.1">
    <property type="nucleotide sequence ID" value="NZ_CP119526.1"/>
</dbReference>
<name>A0A0J6CZX9_9BACL</name>
<comment type="caution">
    <text evidence="3">The sequence shown here is derived from an EMBL/GenBank/DDBJ whole genome shotgun (WGS) entry which is preliminary data.</text>
</comment>
<dbReference type="GO" id="GO:0015074">
    <property type="term" value="P:DNA integration"/>
    <property type="evidence" value="ECO:0007669"/>
    <property type="project" value="InterPro"/>
</dbReference>
<dbReference type="InterPro" id="IPR011010">
    <property type="entry name" value="DNA_brk_join_enz"/>
</dbReference>
<dbReference type="EMBL" id="LELK01000001">
    <property type="protein sequence ID" value="KMM38608.1"/>
    <property type="molecule type" value="Genomic_DNA"/>
</dbReference>
<reference evidence="3" key="1">
    <citation type="submission" date="2015-06" db="EMBL/GenBank/DDBJ databases">
        <authorList>
            <person name="Liu B."/>
            <person name="Wang J."/>
            <person name="Zhu Y."/>
            <person name="Liu G."/>
            <person name="Chen Q."/>
            <person name="Zheng C."/>
            <person name="Che J."/>
            <person name="Ge C."/>
            <person name="Shi H."/>
            <person name="Pan Z."/>
            <person name="Liu X."/>
        </authorList>
    </citation>
    <scope>NUCLEOTIDE SEQUENCE [LARGE SCALE GENOMIC DNA]</scope>
    <source>
        <strain evidence="3">DSM 16346</strain>
    </source>
</reference>
<dbReference type="InterPro" id="IPR050090">
    <property type="entry name" value="Tyrosine_recombinase_XerCD"/>
</dbReference>
<keyword evidence="1" id="KW-0233">DNA recombination</keyword>
<dbReference type="Pfam" id="PF00589">
    <property type="entry name" value="Phage_integrase"/>
    <property type="match status" value="1"/>
</dbReference>
<dbReference type="OrthoDB" id="9788852at2"/>
<dbReference type="InterPro" id="IPR013762">
    <property type="entry name" value="Integrase-like_cat_sf"/>
</dbReference>
<dbReference type="GO" id="GO:0006310">
    <property type="term" value="P:DNA recombination"/>
    <property type="evidence" value="ECO:0007669"/>
    <property type="project" value="UniProtKB-KW"/>
</dbReference>
<gene>
    <name evidence="3" type="ORF">AB986_04850</name>
</gene>